<dbReference type="SUPFAM" id="SSF54909">
    <property type="entry name" value="Dimeric alpha+beta barrel"/>
    <property type="match status" value="1"/>
</dbReference>
<dbReference type="Pfam" id="PF03992">
    <property type="entry name" value="ABM"/>
    <property type="match status" value="1"/>
</dbReference>
<dbReference type="EMBL" id="JAJEQW010000014">
    <property type="protein sequence ID" value="MCC2243032.1"/>
    <property type="molecule type" value="Genomic_DNA"/>
</dbReference>
<evidence type="ECO:0000259" key="1">
    <source>
        <dbReference type="PROSITE" id="PS51725"/>
    </source>
</evidence>
<dbReference type="AlphaFoldDB" id="A0AAW4WMJ7"/>
<protein>
    <submittedName>
        <fullName evidence="2">Antibiotic biosynthesis monooxygenase</fullName>
    </submittedName>
</protein>
<dbReference type="Proteomes" id="UP001198893">
    <property type="component" value="Unassembled WGS sequence"/>
</dbReference>
<gene>
    <name evidence="2" type="ORF">LKD47_12145</name>
</gene>
<dbReference type="InterPro" id="IPR007138">
    <property type="entry name" value="ABM_dom"/>
</dbReference>
<dbReference type="RefSeq" id="WP_227710607.1">
    <property type="nucleotide sequence ID" value="NZ_JAJEQW010000014.1"/>
</dbReference>
<name>A0AAW4WMJ7_9FIRM</name>
<accession>A0AAW4WMJ7</accession>
<organism evidence="2 3">
    <name type="scientific">Roseburia amylophila</name>
    <dbReference type="NCBI Taxonomy" id="2981794"/>
    <lineage>
        <taxon>Bacteria</taxon>
        <taxon>Bacillati</taxon>
        <taxon>Bacillota</taxon>
        <taxon>Clostridia</taxon>
        <taxon>Lachnospirales</taxon>
        <taxon>Lachnospiraceae</taxon>
        <taxon>Roseburia</taxon>
    </lineage>
</organism>
<feature type="domain" description="ABM" evidence="1">
    <location>
        <begin position="3"/>
        <end position="94"/>
    </location>
</feature>
<dbReference type="InterPro" id="IPR011008">
    <property type="entry name" value="Dimeric_a/b-barrel"/>
</dbReference>
<evidence type="ECO:0000313" key="3">
    <source>
        <dbReference type="Proteomes" id="UP001198893"/>
    </source>
</evidence>
<sequence>MSITVNLYYTGENGNALKFAREMESSGTADAIRREEGNLRYEYFQPLQDKETVLLIDSWESQQALDVHHASPMMQTIAALRDKYGLHMRVERYVSDDETTQDDKFIRK</sequence>
<keyword evidence="2" id="KW-0560">Oxidoreductase</keyword>
<comment type="caution">
    <text evidence="2">The sequence shown here is derived from an EMBL/GenBank/DDBJ whole genome shotgun (WGS) entry which is preliminary data.</text>
</comment>
<reference evidence="2" key="1">
    <citation type="submission" date="2021-10" db="EMBL/GenBank/DDBJ databases">
        <title>Anaerobic single-cell dispensing facilitates the cultivation of human gut bacteria.</title>
        <authorList>
            <person name="Afrizal A."/>
        </authorList>
    </citation>
    <scope>NUCLEOTIDE SEQUENCE</scope>
    <source>
        <strain evidence="2">CLA-AA-H204</strain>
    </source>
</reference>
<dbReference type="Gene3D" id="3.30.70.100">
    <property type="match status" value="1"/>
</dbReference>
<dbReference type="GO" id="GO:0004497">
    <property type="term" value="F:monooxygenase activity"/>
    <property type="evidence" value="ECO:0007669"/>
    <property type="project" value="UniProtKB-KW"/>
</dbReference>
<proteinExistence type="predicted"/>
<dbReference type="PROSITE" id="PS51725">
    <property type="entry name" value="ABM"/>
    <property type="match status" value="1"/>
</dbReference>
<keyword evidence="2" id="KW-0503">Monooxygenase</keyword>
<evidence type="ECO:0000313" key="2">
    <source>
        <dbReference type="EMBL" id="MCC2243032.1"/>
    </source>
</evidence>